<proteinExistence type="predicted"/>
<accession>A0A401ZPK1</accession>
<protein>
    <submittedName>
        <fullName evidence="1">Uncharacterized protein</fullName>
    </submittedName>
</protein>
<dbReference type="Proteomes" id="UP000287224">
    <property type="component" value="Unassembled WGS sequence"/>
</dbReference>
<gene>
    <name evidence="1" type="ORF">KDAU_60150</name>
</gene>
<keyword evidence="2" id="KW-1185">Reference proteome</keyword>
<dbReference type="AlphaFoldDB" id="A0A401ZPK1"/>
<dbReference type="EMBL" id="BIFQ01000002">
    <property type="protein sequence ID" value="GCE08686.1"/>
    <property type="molecule type" value="Genomic_DNA"/>
</dbReference>
<sequence length="62" mass="7010">MLHNGRAIYFHSVSTIEKGHHICGMAVFLIRLSYSSVMLNTVGGKMLCHIMKELIGRKSYTK</sequence>
<organism evidence="1 2">
    <name type="scientific">Dictyobacter aurantiacus</name>
    <dbReference type="NCBI Taxonomy" id="1936993"/>
    <lineage>
        <taxon>Bacteria</taxon>
        <taxon>Bacillati</taxon>
        <taxon>Chloroflexota</taxon>
        <taxon>Ktedonobacteria</taxon>
        <taxon>Ktedonobacterales</taxon>
        <taxon>Dictyobacteraceae</taxon>
        <taxon>Dictyobacter</taxon>
    </lineage>
</organism>
<evidence type="ECO:0000313" key="2">
    <source>
        <dbReference type="Proteomes" id="UP000287224"/>
    </source>
</evidence>
<reference evidence="2" key="1">
    <citation type="submission" date="2018-12" db="EMBL/GenBank/DDBJ databases">
        <title>Tengunoibacter tsumagoiensis gen. nov., sp. nov., Dictyobacter kobayashii sp. nov., D. alpinus sp. nov., and D. joshuensis sp. nov. and description of Dictyobacteraceae fam. nov. within the order Ktedonobacterales isolated from Tengu-no-mugimeshi.</title>
        <authorList>
            <person name="Wang C.M."/>
            <person name="Zheng Y."/>
            <person name="Sakai Y."/>
            <person name="Toyoda A."/>
            <person name="Minakuchi Y."/>
            <person name="Abe K."/>
            <person name="Yokota A."/>
            <person name="Yabe S."/>
        </authorList>
    </citation>
    <scope>NUCLEOTIDE SEQUENCE [LARGE SCALE GENOMIC DNA]</scope>
    <source>
        <strain evidence="2">S-27</strain>
    </source>
</reference>
<comment type="caution">
    <text evidence="1">The sequence shown here is derived from an EMBL/GenBank/DDBJ whole genome shotgun (WGS) entry which is preliminary data.</text>
</comment>
<evidence type="ECO:0000313" key="1">
    <source>
        <dbReference type="EMBL" id="GCE08686.1"/>
    </source>
</evidence>
<name>A0A401ZPK1_9CHLR</name>